<proteinExistence type="predicted"/>
<evidence type="ECO:0000313" key="2">
    <source>
        <dbReference type="Proteomes" id="UP000037511"/>
    </source>
</evidence>
<comment type="caution">
    <text evidence="1">The sequence shown here is derived from an EMBL/GenBank/DDBJ whole genome shotgun (WGS) entry which is preliminary data.</text>
</comment>
<name>A0AAW3I9N0_9BURK</name>
<gene>
    <name evidence="1" type="ORF">AFM18_00825</name>
</gene>
<evidence type="ECO:0000313" key="1">
    <source>
        <dbReference type="EMBL" id="KNE29591.1"/>
    </source>
</evidence>
<accession>A0AAW3I9N0</accession>
<dbReference type="Proteomes" id="UP000037511">
    <property type="component" value="Unassembled WGS sequence"/>
</dbReference>
<dbReference type="AlphaFoldDB" id="A0AAW3I9N0"/>
<organism evidence="1 2">
    <name type="scientific">Achromobacter spanius</name>
    <dbReference type="NCBI Taxonomy" id="217203"/>
    <lineage>
        <taxon>Bacteria</taxon>
        <taxon>Pseudomonadati</taxon>
        <taxon>Pseudomonadota</taxon>
        <taxon>Betaproteobacteria</taxon>
        <taxon>Burkholderiales</taxon>
        <taxon>Alcaligenaceae</taxon>
        <taxon>Achromobacter</taxon>
    </lineage>
</organism>
<sequence length="118" mass="13390">MDRKFAFRTTEPLLISAPNDETNHHLLPVGTVIYHQQSFAEGHSTYLVELNYKGTPPAERIDSMAGAESALWAFPIPKADLQKLISDYPLTREELAALLKARKVSRDELAQIVREWKD</sequence>
<protein>
    <submittedName>
        <fullName evidence="1">Uncharacterized protein</fullName>
    </submittedName>
</protein>
<dbReference type="EMBL" id="LGVG01000001">
    <property type="protein sequence ID" value="KNE29591.1"/>
    <property type="molecule type" value="Genomic_DNA"/>
</dbReference>
<reference evidence="1 2" key="1">
    <citation type="submission" date="2015-07" db="EMBL/GenBank/DDBJ databases">
        <title>Draft genome of Achromobacter spanius.</title>
        <authorList>
            <person name="Wang X."/>
        </authorList>
    </citation>
    <scope>NUCLEOTIDE SEQUENCE [LARGE SCALE GENOMIC DNA]</scope>
    <source>
        <strain evidence="1 2">CGMCC9173</strain>
    </source>
</reference>